<keyword evidence="2" id="KW-1185">Reference proteome</keyword>
<dbReference type="OrthoDB" id="1896086at2759"/>
<protein>
    <recommendedName>
        <fullName evidence="3">Subtilisin</fullName>
    </recommendedName>
</protein>
<proteinExistence type="predicted"/>
<comment type="caution">
    <text evidence="1">The sequence shown here is derived from an EMBL/GenBank/DDBJ whole genome shotgun (WGS) entry which is preliminary data.</text>
</comment>
<evidence type="ECO:0008006" key="3">
    <source>
        <dbReference type="Google" id="ProtNLM"/>
    </source>
</evidence>
<name>A0A9P9IC84_9HYPO</name>
<accession>A0A9P9IC84</accession>
<dbReference type="EMBL" id="JAGMUU010000038">
    <property type="protein sequence ID" value="KAH7115486.1"/>
    <property type="molecule type" value="Genomic_DNA"/>
</dbReference>
<dbReference type="Proteomes" id="UP000717696">
    <property type="component" value="Unassembled WGS sequence"/>
</dbReference>
<organism evidence="1 2">
    <name type="scientific">Dactylonectria estremocensis</name>
    <dbReference type="NCBI Taxonomy" id="1079267"/>
    <lineage>
        <taxon>Eukaryota</taxon>
        <taxon>Fungi</taxon>
        <taxon>Dikarya</taxon>
        <taxon>Ascomycota</taxon>
        <taxon>Pezizomycotina</taxon>
        <taxon>Sordariomycetes</taxon>
        <taxon>Hypocreomycetidae</taxon>
        <taxon>Hypocreales</taxon>
        <taxon>Nectriaceae</taxon>
        <taxon>Dactylonectria</taxon>
    </lineage>
</organism>
<evidence type="ECO:0000313" key="1">
    <source>
        <dbReference type="EMBL" id="KAH7115486.1"/>
    </source>
</evidence>
<gene>
    <name evidence="1" type="ORF">B0J13DRAFT_208242</name>
</gene>
<reference evidence="1" key="1">
    <citation type="journal article" date="2021" name="Nat. Commun.">
        <title>Genetic determinants of endophytism in the Arabidopsis root mycobiome.</title>
        <authorList>
            <person name="Mesny F."/>
            <person name="Miyauchi S."/>
            <person name="Thiergart T."/>
            <person name="Pickel B."/>
            <person name="Atanasova L."/>
            <person name="Karlsson M."/>
            <person name="Huettel B."/>
            <person name="Barry K.W."/>
            <person name="Haridas S."/>
            <person name="Chen C."/>
            <person name="Bauer D."/>
            <person name="Andreopoulos W."/>
            <person name="Pangilinan J."/>
            <person name="LaButti K."/>
            <person name="Riley R."/>
            <person name="Lipzen A."/>
            <person name="Clum A."/>
            <person name="Drula E."/>
            <person name="Henrissat B."/>
            <person name="Kohler A."/>
            <person name="Grigoriev I.V."/>
            <person name="Martin F.M."/>
            <person name="Hacquard S."/>
        </authorList>
    </citation>
    <scope>NUCLEOTIDE SEQUENCE</scope>
    <source>
        <strain evidence="1">MPI-CAGE-AT-0021</strain>
    </source>
</reference>
<evidence type="ECO:0000313" key="2">
    <source>
        <dbReference type="Proteomes" id="UP000717696"/>
    </source>
</evidence>
<dbReference type="AlphaFoldDB" id="A0A9P9IC84"/>
<sequence>MLVQQKRRLQLRLQQQYLLPYVVYLTEGRNSTMVSELEAVLTGLVEEPADLYASNTNSLGMNFWTLPLNPDEANKLRKDAGVGSVMLQCGSDINPCFDPSTSLMWQEDAESQLSYVSWPNKVDRTPFSDIKGRYYFDDSNGKDVDVWIMDTGATIEHP</sequence>